<gene>
    <name evidence="1" type="ORF">CKQ53_04025</name>
</gene>
<dbReference type="KEGG" id="lbq:CKQ53_04025"/>
<dbReference type="RefSeq" id="WP_085653874.1">
    <property type="nucleotide sequence ID" value="NZ_CP023009.1"/>
</dbReference>
<proteinExistence type="predicted"/>
<dbReference type="EMBL" id="CP023009">
    <property type="protein sequence ID" value="AXW86232.1"/>
    <property type="molecule type" value="Genomic_DNA"/>
</dbReference>
<evidence type="ECO:0000313" key="1">
    <source>
        <dbReference type="EMBL" id="AXW86232.1"/>
    </source>
</evidence>
<evidence type="ECO:0000313" key="2">
    <source>
        <dbReference type="Proteomes" id="UP000263881"/>
    </source>
</evidence>
<sequence>MNTEEALDFLSQNQPMPSDALLSQDKIDRYDEVRRYFVDKPDARAISLFLRSYGEGDGWGVYQLVEDFFYQCNPDDVKKEIKIILEDKNTPDSVRYWVTQVSAAFSDEMFRAGLEISLGSDNPDIKEAAEITISILDE</sequence>
<protein>
    <submittedName>
        <fullName evidence="1">Uncharacterized protein</fullName>
    </submittedName>
</protein>
<organism evidence="1 2">
    <name type="scientific">Lonsdalea britannica</name>
    <dbReference type="NCBI Taxonomy" id="1082704"/>
    <lineage>
        <taxon>Bacteria</taxon>
        <taxon>Pseudomonadati</taxon>
        <taxon>Pseudomonadota</taxon>
        <taxon>Gammaproteobacteria</taxon>
        <taxon>Enterobacterales</taxon>
        <taxon>Pectobacteriaceae</taxon>
        <taxon>Lonsdalea</taxon>
    </lineage>
</organism>
<name>A0AAD0SE00_9GAMM</name>
<keyword evidence="2" id="KW-1185">Reference proteome</keyword>
<reference evidence="1 2" key="1">
    <citation type="submission" date="2017-08" db="EMBL/GenBank/DDBJ databases">
        <title>Comparative genomics of bacteria isolated from necrotic lesions of AOD affected trees.</title>
        <authorList>
            <person name="Doonan J."/>
            <person name="Denman S."/>
            <person name="McDonald J.E."/>
        </authorList>
    </citation>
    <scope>NUCLEOTIDE SEQUENCE [LARGE SCALE GENOMIC DNA]</scope>
    <source>
        <strain evidence="1 2">477</strain>
    </source>
</reference>
<dbReference type="Proteomes" id="UP000263881">
    <property type="component" value="Chromosome"/>
</dbReference>
<dbReference type="AlphaFoldDB" id="A0AAD0SE00"/>
<accession>A0AAD0SE00</accession>